<dbReference type="EMBL" id="CP026096">
    <property type="protein sequence ID" value="AZV45661.1"/>
    <property type="molecule type" value="Genomic_DNA"/>
</dbReference>
<geneLocation type="plasmid" evidence="2">
    <name>pom18</name>
</geneLocation>
<evidence type="ECO:0000313" key="1">
    <source>
        <dbReference type="EMBL" id="AZV45661.1"/>
    </source>
</evidence>
<gene>
    <name evidence="1" type="ORF">BAOM_p008</name>
</gene>
<protein>
    <submittedName>
        <fullName evidence="1">Uncharacterized protein</fullName>
    </submittedName>
</protein>
<dbReference type="Proteomes" id="UP000283095">
    <property type="component" value="Plasmid pOM18"/>
</dbReference>
<dbReference type="AlphaFoldDB" id="A0A3Q9RSD4"/>
<accession>A0A3Q9RSD4</accession>
<evidence type="ECO:0000313" key="2">
    <source>
        <dbReference type="Proteomes" id="UP000283095"/>
    </source>
</evidence>
<organism evidence="1 2">
    <name type="scientific">Peribacillus asahii</name>
    <dbReference type="NCBI Taxonomy" id="228899"/>
    <lineage>
        <taxon>Bacteria</taxon>
        <taxon>Bacillati</taxon>
        <taxon>Bacillota</taxon>
        <taxon>Bacilli</taxon>
        <taxon>Bacillales</taxon>
        <taxon>Bacillaceae</taxon>
        <taxon>Peribacillus</taxon>
    </lineage>
</organism>
<reference evidence="1 2" key="1">
    <citation type="submission" date="2018-01" db="EMBL/GenBank/DDBJ databases">
        <title>Bacillus asahii Genome sequencing and assembly.</title>
        <authorList>
            <person name="Jiang H."/>
            <person name="Feng Y."/>
            <person name="Zhao F."/>
            <person name="Lin X."/>
        </authorList>
    </citation>
    <scope>NUCLEOTIDE SEQUENCE [LARGE SCALE GENOMIC DNA]</scope>
    <source>
        <strain evidence="1 2">OM18</strain>
        <plasmid evidence="2">pom18</plasmid>
    </source>
</reference>
<sequence length="41" mass="4680">MAGFTLLLPLGNIINKSYEGLANFDFFRTQEIPHDGTYYIV</sequence>
<name>A0A3Q9RSD4_9BACI</name>
<dbReference type="KEGG" id="pasa:BAOM_p008"/>
<proteinExistence type="predicted"/>
<keyword evidence="1" id="KW-0614">Plasmid</keyword>